<evidence type="ECO:0000313" key="2">
    <source>
        <dbReference type="Proteomes" id="UP000016160"/>
    </source>
</evidence>
<protein>
    <submittedName>
        <fullName evidence="1">Uncharacterized protein</fullName>
    </submittedName>
</protein>
<proteinExistence type="predicted"/>
<accession>T2KHF1</accession>
<name>T2KHF1_FORAG</name>
<sequence>MVSNMKLTESIKKSDIKCLDAKSKSEMKKCFEEELKKQNTTE</sequence>
<evidence type="ECO:0000313" key="1">
    <source>
        <dbReference type="EMBL" id="CDF78245.1"/>
    </source>
</evidence>
<dbReference type="HOGENOM" id="CLU_3251899_0_0_10"/>
<dbReference type="AlphaFoldDB" id="T2KHF1"/>
<gene>
    <name evidence="1" type="ORF">BN863_5330</name>
</gene>
<dbReference type="EMBL" id="HG315671">
    <property type="protein sequence ID" value="CDF78245.1"/>
    <property type="molecule type" value="Genomic_DNA"/>
</dbReference>
<organism evidence="1 2">
    <name type="scientific">Formosa agariphila (strain DSM 15362 / KCTC 12365 / LMG 23005 / KMM 3901 / M-2Alg 35-1)</name>
    <dbReference type="NCBI Taxonomy" id="1347342"/>
    <lineage>
        <taxon>Bacteria</taxon>
        <taxon>Pseudomonadati</taxon>
        <taxon>Bacteroidota</taxon>
        <taxon>Flavobacteriia</taxon>
        <taxon>Flavobacteriales</taxon>
        <taxon>Flavobacteriaceae</taxon>
        <taxon>Formosa</taxon>
    </lineage>
</organism>
<dbReference type="Proteomes" id="UP000016160">
    <property type="component" value="Chromosome"/>
</dbReference>
<keyword evidence="2" id="KW-1185">Reference proteome</keyword>
<dbReference type="PATRIC" id="fig|1347342.6.peg.537"/>
<reference evidence="1 2" key="1">
    <citation type="journal article" date="2013" name="Appl. Environ. Microbiol.">
        <title>The genome of the alga-associated marine flavobacterium Formosa agariphila KMM 3901T reveals a broad potential for degradation of algal polysaccharides.</title>
        <authorList>
            <person name="Mann A.J."/>
            <person name="Hahnke R.L."/>
            <person name="Huang S."/>
            <person name="Werner J."/>
            <person name="Xing P."/>
            <person name="Barbeyron T."/>
            <person name="Huettel B."/>
            <person name="Stueber K."/>
            <person name="Reinhardt R."/>
            <person name="Harder J."/>
            <person name="Gloeckner F.O."/>
            <person name="Amann R.I."/>
            <person name="Teeling H."/>
        </authorList>
    </citation>
    <scope>NUCLEOTIDE SEQUENCE [LARGE SCALE GENOMIC DNA]</scope>
    <source>
        <strain evidence="2">DSM 15362 / KCTC 12365 / LMG 23005 / KMM 3901</strain>
    </source>
</reference>